<dbReference type="Gene3D" id="3.40.50.720">
    <property type="entry name" value="NAD(P)-binding Rossmann-like Domain"/>
    <property type="match status" value="1"/>
</dbReference>
<evidence type="ECO:0000313" key="3">
    <source>
        <dbReference type="EMBL" id="MEX4006579.1"/>
    </source>
</evidence>
<dbReference type="PANTHER" id="PTHR43377">
    <property type="entry name" value="BILIVERDIN REDUCTASE A"/>
    <property type="match status" value="1"/>
</dbReference>
<dbReference type="InterPro" id="IPR036291">
    <property type="entry name" value="NAD(P)-bd_dom_sf"/>
</dbReference>
<accession>A0ABV3WPJ5</accession>
<dbReference type="Proteomes" id="UP001559025">
    <property type="component" value="Unassembled WGS sequence"/>
</dbReference>
<dbReference type="InterPro" id="IPR000683">
    <property type="entry name" value="Gfo/Idh/MocA-like_OxRdtase_N"/>
</dbReference>
<keyword evidence="4" id="KW-1185">Reference proteome</keyword>
<name>A0ABV3WPJ5_9HYPH</name>
<dbReference type="PANTHER" id="PTHR43377:SF8">
    <property type="entry name" value="BLR3664 PROTEIN"/>
    <property type="match status" value="1"/>
</dbReference>
<reference evidence="3 4" key="1">
    <citation type="submission" date="2024-01" db="EMBL/GenBank/DDBJ databases">
        <title>New evidence supports the origin of RcGTA from prophage.</title>
        <authorList>
            <person name="Xu Y."/>
            <person name="Liu B."/>
            <person name="Chen F."/>
        </authorList>
    </citation>
    <scope>NUCLEOTIDE SEQUENCE [LARGE SCALE GENOMIC DNA]</scope>
    <source>
        <strain evidence="3 4">CBW1107-2</strain>
    </source>
</reference>
<dbReference type="Gene3D" id="3.30.360.10">
    <property type="entry name" value="Dihydrodipicolinate Reductase, domain 2"/>
    <property type="match status" value="1"/>
</dbReference>
<dbReference type="InterPro" id="IPR055170">
    <property type="entry name" value="GFO_IDH_MocA-like_dom"/>
</dbReference>
<evidence type="ECO:0000313" key="4">
    <source>
        <dbReference type="Proteomes" id="UP001559025"/>
    </source>
</evidence>
<comment type="caution">
    <text evidence="3">The sequence shown here is derived from an EMBL/GenBank/DDBJ whole genome shotgun (WGS) entry which is preliminary data.</text>
</comment>
<dbReference type="Pfam" id="PF22725">
    <property type="entry name" value="GFO_IDH_MocA_C3"/>
    <property type="match status" value="1"/>
</dbReference>
<evidence type="ECO:0000259" key="2">
    <source>
        <dbReference type="Pfam" id="PF22725"/>
    </source>
</evidence>
<evidence type="ECO:0000259" key="1">
    <source>
        <dbReference type="Pfam" id="PF01408"/>
    </source>
</evidence>
<protein>
    <submittedName>
        <fullName evidence="3">Gfo/Idh/MocA family oxidoreductase</fullName>
    </submittedName>
</protein>
<sequence length="346" mass="36130">MADAPRSVLICGFGAFGVLHAKAWRVCDPSVRLMVSDPSEAARGEAIASGVEPAAVAEDPATLMPQADIVDVVAPPAYHLPLALQALSLGKAVLLEKPAVRSLGEAQALVQAAGTVPVQVGLVLRCHPLVRRARDLLAAGAIGKLLLMEGDFSGWKRMRADSSLIENDGVHFIDLMRHFASAPVSAVDAAVARHLDPAVVDDIRIDLAFENGIEGRLRLGVLAGGLAEDGFVPGAMTSKSLRLMGSTGNLVLDFNANRLFHGTVEYRRSPGGFDVMPQGLTSEAAIGVTPVSLLARSFAIFGTALDGGGPVMCDLHEGALEIARVIEGLEACASRTRQLEPVGDAA</sequence>
<organism evidence="3 4">
    <name type="scientific">Neoaquamicrobium sediminum</name>
    <dbReference type="NCBI Taxonomy" id="1849104"/>
    <lineage>
        <taxon>Bacteria</taxon>
        <taxon>Pseudomonadati</taxon>
        <taxon>Pseudomonadota</taxon>
        <taxon>Alphaproteobacteria</taxon>
        <taxon>Hyphomicrobiales</taxon>
        <taxon>Phyllobacteriaceae</taxon>
        <taxon>Neoaquamicrobium</taxon>
    </lineage>
</organism>
<feature type="domain" description="Gfo/Idh/MocA-like oxidoreductase N-terminal" evidence="1">
    <location>
        <begin position="7"/>
        <end position="119"/>
    </location>
</feature>
<feature type="domain" description="GFO/IDH/MocA-like oxidoreductase" evidence="2">
    <location>
        <begin position="130"/>
        <end position="250"/>
    </location>
</feature>
<proteinExistence type="predicted"/>
<dbReference type="EMBL" id="JAZHFV010000001">
    <property type="protein sequence ID" value="MEX4006579.1"/>
    <property type="molecule type" value="Genomic_DNA"/>
</dbReference>
<gene>
    <name evidence="3" type="ORF">V1479_04640</name>
</gene>
<dbReference type="RefSeq" id="WP_368801859.1">
    <property type="nucleotide sequence ID" value="NZ_JAZHFV010000001.1"/>
</dbReference>
<dbReference type="SUPFAM" id="SSF51735">
    <property type="entry name" value="NAD(P)-binding Rossmann-fold domains"/>
    <property type="match status" value="1"/>
</dbReference>
<dbReference type="InterPro" id="IPR051450">
    <property type="entry name" value="Gfo/Idh/MocA_Oxidoreductases"/>
</dbReference>
<dbReference type="Pfam" id="PF01408">
    <property type="entry name" value="GFO_IDH_MocA"/>
    <property type="match status" value="1"/>
</dbReference>
<dbReference type="SUPFAM" id="SSF55347">
    <property type="entry name" value="Glyceraldehyde-3-phosphate dehydrogenase-like, C-terminal domain"/>
    <property type="match status" value="1"/>
</dbReference>